<comment type="caution">
    <text evidence="3">The sequence shown here is derived from an EMBL/GenBank/DDBJ whole genome shotgun (WGS) entry which is preliminary data.</text>
</comment>
<dbReference type="RefSeq" id="WP_379524294.1">
    <property type="nucleotide sequence ID" value="NZ_JBHSPA010000115.1"/>
</dbReference>
<dbReference type="InterPro" id="IPR045428">
    <property type="entry name" value="EACC1"/>
</dbReference>
<evidence type="ECO:0000313" key="4">
    <source>
        <dbReference type="Proteomes" id="UP001596058"/>
    </source>
</evidence>
<protein>
    <submittedName>
        <fullName evidence="3">Uncharacterized protein</fullName>
    </submittedName>
</protein>
<feature type="region of interest" description="Disordered" evidence="1">
    <location>
        <begin position="118"/>
        <end position="153"/>
    </location>
</feature>
<evidence type="ECO:0000256" key="1">
    <source>
        <dbReference type="SAM" id="MobiDB-lite"/>
    </source>
</evidence>
<keyword evidence="2" id="KW-1133">Transmembrane helix</keyword>
<proteinExistence type="predicted"/>
<evidence type="ECO:0000256" key="2">
    <source>
        <dbReference type="SAM" id="Phobius"/>
    </source>
</evidence>
<keyword evidence="2" id="KW-0812">Transmembrane</keyword>
<gene>
    <name evidence="3" type="ORF">ACFPZ3_64545</name>
</gene>
<dbReference type="Proteomes" id="UP001596058">
    <property type="component" value="Unassembled WGS sequence"/>
</dbReference>
<dbReference type="Pfam" id="PF19953">
    <property type="entry name" value="EACC1"/>
    <property type="match status" value="1"/>
</dbReference>
<organism evidence="3 4">
    <name type="scientific">Nonomuraea insulae</name>
    <dbReference type="NCBI Taxonomy" id="1616787"/>
    <lineage>
        <taxon>Bacteria</taxon>
        <taxon>Bacillati</taxon>
        <taxon>Actinomycetota</taxon>
        <taxon>Actinomycetes</taxon>
        <taxon>Streptosporangiales</taxon>
        <taxon>Streptosporangiaceae</taxon>
        <taxon>Nonomuraea</taxon>
    </lineage>
</organism>
<name>A0ABW1DBG2_9ACTN</name>
<keyword evidence="4" id="KW-1185">Reference proteome</keyword>
<feature type="transmembrane region" description="Helical" evidence="2">
    <location>
        <begin position="50"/>
        <end position="73"/>
    </location>
</feature>
<evidence type="ECO:0000313" key="3">
    <source>
        <dbReference type="EMBL" id="MFC5834886.1"/>
    </source>
</evidence>
<keyword evidence="2" id="KW-0472">Membrane</keyword>
<sequence>MRVTVRVRSMGKSGTLISDLARYLNGQEKLRGRVRLTGAARPAPGMSQPVSAIVLELLGSTGVVFAAATITWLRHRTADTKITVRRADGMEFELSAQRVRRLGPKELSALAEQIAELAGEPGPSRPAEGAARQDDAPAANDPEAAEITSDQVGGAPELLAELRQVDNA</sequence>
<feature type="compositionally biased region" description="Low complexity" evidence="1">
    <location>
        <begin position="136"/>
        <end position="146"/>
    </location>
</feature>
<dbReference type="EMBL" id="JBHSPA010000115">
    <property type="protein sequence ID" value="MFC5834886.1"/>
    <property type="molecule type" value="Genomic_DNA"/>
</dbReference>
<accession>A0ABW1DBG2</accession>
<reference evidence="4" key="1">
    <citation type="journal article" date="2019" name="Int. J. Syst. Evol. Microbiol.">
        <title>The Global Catalogue of Microorganisms (GCM) 10K type strain sequencing project: providing services to taxonomists for standard genome sequencing and annotation.</title>
        <authorList>
            <consortium name="The Broad Institute Genomics Platform"/>
            <consortium name="The Broad Institute Genome Sequencing Center for Infectious Disease"/>
            <person name="Wu L."/>
            <person name="Ma J."/>
        </authorList>
    </citation>
    <scope>NUCLEOTIDE SEQUENCE [LARGE SCALE GENOMIC DNA]</scope>
    <source>
        <strain evidence="4">CCUG 53903</strain>
    </source>
</reference>